<dbReference type="AlphaFoldDB" id="A0A3A1ULX0"/>
<dbReference type="Pfam" id="PF11706">
    <property type="entry name" value="zf-CGNR"/>
    <property type="match status" value="1"/>
</dbReference>
<reference evidence="2 3" key="1">
    <citation type="submission" date="2018-09" db="EMBL/GenBank/DDBJ databases">
        <title>Paenibacillus aracenensis nov. sp. isolated from a cave in southern Spain.</title>
        <authorList>
            <person name="Jurado V."/>
            <person name="Gutierrez-Patricio S."/>
            <person name="Gonzalez-Pimentel J.L."/>
            <person name="Miller A.Z."/>
            <person name="Laiz L."/>
            <person name="Saiz-Jimenez C."/>
        </authorList>
    </citation>
    <scope>NUCLEOTIDE SEQUENCE [LARGE SCALE GENOMIC DNA]</scope>
    <source>
        <strain evidence="2 3">DSM 22867</strain>
    </source>
</reference>
<proteinExistence type="predicted"/>
<sequence length="185" mass="21348">MSELWIDYANSLWHDWRGDGHAIDKLPQPEWQSAFLQKHRLTAPVPAPATELEEMARFRDLLREFAQRLYEGGSVTEPMMGAVNEQLQRSAVVRRAALHGEDVRLEWQPQENSWNAVLAEAAADFVKSLASGLGSRIRLCDNDNCKWVFLDDTRNRSKRYCEDKTCGNLMKVRRFRERKKAGDAE</sequence>
<organism evidence="2 3">
    <name type="scientific">Paenibacillus nanensis</name>
    <dbReference type="NCBI Taxonomy" id="393251"/>
    <lineage>
        <taxon>Bacteria</taxon>
        <taxon>Bacillati</taxon>
        <taxon>Bacillota</taxon>
        <taxon>Bacilli</taxon>
        <taxon>Bacillales</taxon>
        <taxon>Paenibacillaceae</taxon>
        <taxon>Paenibacillus</taxon>
    </lineage>
</organism>
<dbReference type="InterPro" id="IPR010852">
    <property type="entry name" value="ABATE"/>
</dbReference>
<dbReference type="InterPro" id="IPR021005">
    <property type="entry name" value="Znf_CGNR"/>
</dbReference>
<dbReference type="Proteomes" id="UP000266482">
    <property type="component" value="Unassembled WGS sequence"/>
</dbReference>
<evidence type="ECO:0000259" key="1">
    <source>
        <dbReference type="Pfam" id="PF11706"/>
    </source>
</evidence>
<name>A0A3A1ULX0_9BACL</name>
<dbReference type="Gene3D" id="1.10.3300.10">
    <property type="entry name" value="Jann2411-like domain"/>
    <property type="match status" value="1"/>
</dbReference>
<dbReference type="InterPro" id="IPR023286">
    <property type="entry name" value="ABATE_dom_sf"/>
</dbReference>
<evidence type="ECO:0000313" key="2">
    <source>
        <dbReference type="EMBL" id="RIX48743.1"/>
    </source>
</evidence>
<protein>
    <submittedName>
        <fullName evidence="2">Zf-CGNR multi-domain protein</fullName>
    </submittedName>
</protein>
<gene>
    <name evidence="2" type="ORF">D3P08_23915</name>
</gene>
<dbReference type="Pfam" id="PF07336">
    <property type="entry name" value="ABATE"/>
    <property type="match status" value="1"/>
</dbReference>
<feature type="domain" description="Zinc finger CGNR" evidence="1">
    <location>
        <begin position="136"/>
        <end position="179"/>
    </location>
</feature>
<keyword evidence="3" id="KW-1185">Reference proteome</keyword>
<comment type="caution">
    <text evidence="2">The sequence shown here is derived from an EMBL/GenBank/DDBJ whole genome shotgun (WGS) entry which is preliminary data.</text>
</comment>
<dbReference type="EMBL" id="QXQA01000020">
    <property type="protein sequence ID" value="RIX48743.1"/>
    <property type="molecule type" value="Genomic_DNA"/>
</dbReference>
<dbReference type="OrthoDB" id="123307at2"/>
<accession>A0A3A1ULX0</accession>
<dbReference type="RefSeq" id="WP_119602645.1">
    <property type="nucleotide sequence ID" value="NZ_QXQA01000020.1"/>
</dbReference>
<dbReference type="PANTHER" id="PTHR35525">
    <property type="entry name" value="BLL6575 PROTEIN"/>
    <property type="match status" value="1"/>
</dbReference>
<evidence type="ECO:0000313" key="3">
    <source>
        <dbReference type="Proteomes" id="UP000266482"/>
    </source>
</evidence>
<dbReference type="PANTHER" id="PTHR35525:SF3">
    <property type="entry name" value="BLL6575 PROTEIN"/>
    <property type="match status" value="1"/>
</dbReference>
<dbReference type="SUPFAM" id="SSF160904">
    <property type="entry name" value="Jann2411-like"/>
    <property type="match status" value="1"/>
</dbReference>